<dbReference type="InterPro" id="IPR029787">
    <property type="entry name" value="Nucleotide_cyclase"/>
</dbReference>
<gene>
    <name evidence="9" type="ORF">ATO3_03485</name>
</gene>
<feature type="domain" description="Guanylate cyclase" evidence="8">
    <location>
        <begin position="502"/>
        <end position="634"/>
    </location>
</feature>
<accession>A0A225NSE6</accession>
<keyword evidence="4 7" id="KW-1133">Transmembrane helix</keyword>
<keyword evidence="3 7" id="KW-0812">Transmembrane</keyword>
<evidence type="ECO:0000313" key="10">
    <source>
        <dbReference type="Proteomes" id="UP000215377"/>
    </source>
</evidence>
<reference evidence="9 10" key="1">
    <citation type="submission" date="2013-04" db="EMBL/GenBank/DDBJ databases">
        <title>Oceanicola sp. 22II1-22F33 Genome Sequencing.</title>
        <authorList>
            <person name="Lai Q."/>
            <person name="Li G."/>
            <person name="Shao Z."/>
        </authorList>
    </citation>
    <scope>NUCLEOTIDE SEQUENCE [LARGE SCALE GENOMIC DNA]</scope>
    <source>
        <strain evidence="9 10">22II1-22F33</strain>
    </source>
</reference>
<evidence type="ECO:0000313" key="9">
    <source>
        <dbReference type="EMBL" id="OWU77739.1"/>
    </source>
</evidence>
<proteinExistence type="predicted"/>
<dbReference type="Gene3D" id="3.30.70.1230">
    <property type="entry name" value="Nucleotide cyclase"/>
    <property type="match status" value="1"/>
</dbReference>
<evidence type="ECO:0000256" key="1">
    <source>
        <dbReference type="ARBA" id="ARBA00004651"/>
    </source>
</evidence>
<feature type="transmembrane region" description="Helical" evidence="7">
    <location>
        <begin position="61"/>
        <end position="82"/>
    </location>
</feature>
<dbReference type="GO" id="GO:0009190">
    <property type="term" value="P:cyclic nucleotide biosynthetic process"/>
    <property type="evidence" value="ECO:0007669"/>
    <property type="project" value="InterPro"/>
</dbReference>
<dbReference type="Pfam" id="PF00211">
    <property type="entry name" value="Guanylate_cyc"/>
    <property type="match status" value="1"/>
</dbReference>
<dbReference type="EMBL" id="AQQR01000001">
    <property type="protein sequence ID" value="OWU77739.1"/>
    <property type="molecule type" value="Genomic_DNA"/>
</dbReference>
<dbReference type="InterPro" id="IPR033479">
    <property type="entry name" value="dCache_1"/>
</dbReference>
<comment type="subcellular location">
    <subcellularLocation>
        <location evidence="1">Cell membrane</location>
        <topology evidence="1">Multi-pass membrane protein</topology>
    </subcellularLocation>
</comment>
<dbReference type="InterPro" id="IPR050697">
    <property type="entry name" value="Adenylyl/Guanylyl_Cyclase_3/4"/>
</dbReference>
<evidence type="ECO:0000256" key="6">
    <source>
        <dbReference type="SAM" id="MobiDB-lite"/>
    </source>
</evidence>
<evidence type="ECO:0000256" key="3">
    <source>
        <dbReference type="ARBA" id="ARBA00022692"/>
    </source>
</evidence>
<organism evidence="9 10">
    <name type="scientific">Marinibacterium profundimaris</name>
    <dbReference type="NCBI Taxonomy" id="1679460"/>
    <lineage>
        <taxon>Bacteria</taxon>
        <taxon>Pseudomonadati</taxon>
        <taxon>Pseudomonadota</taxon>
        <taxon>Alphaproteobacteria</taxon>
        <taxon>Rhodobacterales</taxon>
        <taxon>Paracoccaceae</taxon>
        <taxon>Marinibacterium</taxon>
    </lineage>
</organism>
<dbReference type="GO" id="GO:0005886">
    <property type="term" value="C:plasma membrane"/>
    <property type="evidence" value="ECO:0007669"/>
    <property type="project" value="UniProtKB-SubCell"/>
</dbReference>
<dbReference type="CDD" id="cd07302">
    <property type="entry name" value="CHD"/>
    <property type="match status" value="1"/>
</dbReference>
<evidence type="ECO:0000256" key="5">
    <source>
        <dbReference type="ARBA" id="ARBA00023136"/>
    </source>
</evidence>
<keyword evidence="5 7" id="KW-0472">Membrane</keyword>
<feature type="transmembrane region" description="Helical" evidence="7">
    <location>
        <begin position="401"/>
        <end position="420"/>
    </location>
</feature>
<dbReference type="GO" id="GO:0035556">
    <property type="term" value="P:intracellular signal transduction"/>
    <property type="evidence" value="ECO:0007669"/>
    <property type="project" value="InterPro"/>
</dbReference>
<evidence type="ECO:0000256" key="4">
    <source>
        <dbReference type="ARBA" id="ARBA00022989"/>
    </source>
</evidence>
<dbReference type="Gene3D" id="6.10.340.10">
    <property type="match status" value="1"/>
</dbReference>
<dbReference type="Pfam" id="PF02743">
    <property type="entry name" value="dCache_1"/>
    <property type="match status" value="1"/>
</dbReference>
<name>A0A225NSE6_9RHOB</name>
<sequence>MVRHQAGPSSIRNAIMQRQSHSTGPDRAQGPRGGDRLAGDAGAGPGVESGARRFSVPLKPAVLLVAMLLTVPVLLAIMVINYQSTDRVVTDHAFALVERFRAEAIEDIESEFDELQAQIATAAELGRQEPSFFTDGRSLPYFLRVLLHSDTALNVYAGLEDGSFRQARRLQDPTVAIHDQPPPDGAVNAFRVIETDPLDPEAPLLDRYFFLNAQEEIVGELAAPTEYDPRVRPWYRQAVQADRMITTDAEVFYAFGLVGFTVAEPIVVDGTLNGVVAVDVTLDSFSDYLARNPLSPNSLSYLLDDRGNVLAASDRATTYGGENDDVRLPHITDLGKRLVSLAYLLRPGEAAEDVYPFSFEGQDYLVSLSSFAGDAGKPWRLMVLTPLSDFTAELTENNRHMVIFGLVAVAVQLLVIYIIASRMAQPLRLLSAKVERIRALEPADDLPPVQSSVREIAVLSRAIETLDIAVQAFARFVPVGLVRELLSSEHKLDIGGQSKFLTIFFSDMEGFSALAERIASRELLERISTMLELVSRSVHRERGTIDKFVGDGVMAFWGAPAPLEDHAWHACVAALRVQEELDRLNSTWRSAEAPEMRLRVGIHSDAVLVGNVGSRERMSYTVLGDGVNIAARLESLNKEYGTLITISHDTFREAGDRLCVRPIDEVSVKGRRARITVYELLGAYEAGPELEPTPEMVDLARDTRAAFDALVAGDRAEALALYRKVLERHPQDQVAGLHAARLSVAEGQGAPLQIAEISHDKP</sequence>
<protein>
    <recommendedName>
        <fullName evidence="8">Guanylate cyclase domain-containing protein</fullName>
    </recommendedName>
</protein>
<dbReference type="Proteomes" id="UP000215377">
    <property type="component" value="Unassembled WGS sequence"/>
</dbReference>
<dbReference type="Gene3D" id="3.30.450.20">
    <property type="entry name" value="PAS domain"/>
    <property type="match status" value="2"/>
</dbReference>
<dbReference type="PANTHER" id="PTHR43081">
    <property type="entry name" value="ADENYLATE CYCLASE, TERMINAL-DIFFERENTIATION SPECIFIC-RELATED"/>
    <property type="match status" value="1"/>
</dbReference>
<evidence type="ECO:0000256" key="2">
    <source>
        <dbReference type="ARBA" id="ARBA00022475"/>
    </source>
</evidence>
<evidence type="ECO:0000256" key="7">
    <source>
        <dbReference type="SAM" id="Phobius"/>
    </source>
</evidence>
<feature type="region of interest" description="Disordered" evidence="6">
    <location>
        <begin position="1"/>
        <end position="49"/>
    </location>
</feature>
<feature type="compositionally biased region" description="Polar residues" evidence="6">
    <location>
        <begin position="7"/>
        <end position="23"/>
    </location>
</feature>
<keyword evidence="2" id="KW-1003">Cell membrane</keyword>
<comment type="caution">
    <text evidence="9">The sequence shown here is derived from an EMBL/GenBank/DDBJ whole genome shotgun (WGS) entry which is preliminary data.</text>
</comment>
<keyword evidence="10" id="KW-1185">Reference proteome</keyword>
<dbReference type="InterPro" id="IPR001054">
    <property type="entry name" value="A/G_cyclase"/>
</dbReference>
<dbReference type="SUPFAM" id="SSF103190">
    <property type="entry name" value="Sensory domain-like"/>
    <property type="match status" value="1"/>
</dbReference>
<evidence type="ECO:0000259" key="8">
    <source>
        <dbReference type="PROSITE" id="PS50125"/>
    </source>
</evidence>
<dbReference type="SMART" id="SM00044">
    <property type="entry name" value="CYCc"/>
    <property type="match status" value="1"/>
</dbReference>
<dbReference type="PROSITE" id="PS50125">
    <property type="entry name" value="GUANYLATE_CYCLASE_2"/>
    <property type="match status" value="1"/>
</dbReference>
<dbReference type="AlphaFoldDB" id="A0A225NSE6"/>
<dbReference type="SUPFAM" id="SSF55073">
    <property type="entry name" value="Nucleotide cyclase"/>
    <property type="match status" value="1"/>
</dbReference>
<dbReference type="InterPro" id="IPR029151">
    <property type="entry name" value="Sensor-like_sf"/>
</dbReference>
<dbReference type="GO" id="GO:0004016">
    <property type="term" value="F:adenylate cyclase activity"/>
    <property type="evidence" value="ECO:0007669"/>
    <property type="project" value="UniProtKB-ARBA"/>
</dbReference>
<dbReference type="PANTHER" id="PTHR43081:SF1">
    <property type="entry name" value="ADENYLATE CYCLASE, TERMINAL-DIFFERENTIATION SPECIFIC"/>
    <property type="match status" value="1"/>
</dbReference>